<feature type="domain" description="Zn(2)-C6 fungal-type" evidence="6">
    <location>
        <begin position="12"/>
        <end position="40"/>
    </location>
</feature>
<name>A0A319CJF4_9EURO</name>
<keyword evidence="1" id="KW-0805">Transcription regulation</keyword>
<keyword evidence="2" id="KW-0238">DNA-binding</keyword>
<reference evidence="7 8" key="1">
    <citation type="submission" date="2016-12" db="EMBL/GenBank/DDBJ databases">
        <title>The genomes of Aspergillus section Nigri reveals drivers in fungal speciation.</title>
        <authorList>
            <consortium name="DOE Joint Genome Institute"/>
            <person name="Vesth T.C."/>
            <person name="Nybo J."/>
            <person name="Theobald S."/>
            <person name="Brandl J."/>
            <person name="Frisvad J.C."/>
            <person name="Nielsen K.F."/>
            <person name="Lyhne E.K."/>
            <person name="Kogle M.E."/>
            <person name="Kuo A."/>
            <person name="Riley R."/>
            <person name="Clum A."/>
            <person name="Nolan M."/>
            <person name="Lipzen A."/>
            <person name="Salamov A."/>
            <person name="Henrissat B."/>
            <person name="Wiebenga A."/>
            <person name="De Vries R.P."/>
            <person name="Grigoriev I.V."/>
            <person name="Mortensen U.H."/>
            <person name="Andersen M.R."/>
            <person name="Baker S.E."/>
        </authorList>
    </citation>
    <scope>NUCLEOTIDE SEQUENCE [LARGE SCALE GENOMIC DNA]</scope>
    <source>
        <strain evidence="7 8">CBS 121591</strain>
    </source>
</reference>
<keyword evidence="8" id="KW-1185">Reference proteome</keyword>
<evidence type="ECO:0000313" key="7">
    <source>
        <dbReference type="EMBL" id="PYH83297.1"/>
    </source>
</evidence>
<dbReference type="Pfam" id="PF00172">
    <property type="entry name" value="Zn_clus"/>
    <property type="match status" value="1"/>
</dbReference>
<keyword evidence="3" id="KW-0804">Transcription</keyword>
<dbReference type="Pfam" id="PF11951">
    <property type="entry name" value="Fungal_trans_2"/>
    <property type="match status" value="1"/>
</dbReference>
<dbReference type="Proteomes" id="UP000248340">
    <property type="component" value="Unassembled WGS sequence"/>
</dbReference>
<gene>
    <name evidence="7" type="ORF">BO82DRAFT_390984</name>
</gene>
<organism evidence="7 8">
    <name type="scientific">Aspergillus uvarum CBS 121591</name>
    <dbReference type="NCBI Taxonomy" id="1448315"/>
    <lineage>
        <taxon>Eukaryota</taxon>
        <taxon>Fungi</taxon>
        <taxon>Dikarya</taxon>
        <taxon>Ascomycota</taxon>
        <taxon>Pezizomycotina</taxon>
        <taxon>Eurotiomycetes</taxon>
        <taxon>Eurotiomycetidae</taxon>
        <taxon>Eurotiales</taxon>
        <taxon>Aspergillaceae</taxon>
        <taxon>Aspergillus</taxon>
        <taxon>Aspergillus subgen. Circumdati</taxon>
    </lineage>
</organism>
<evidence type="ECO:0000313" key="8">
    <source>
        <dbReference type="Proteomes" id="UP000248340"/>
    </source>
</evidence>
<protein>
    <recommendedName>
        <fullName evidence="6">Zn(2)-C6 fungal-type domain-containing protein</fullName>
    </recommendedName>
</protein>
<evidence type="ECO:0000259" key="6">
    <source>
        <dbReference type="PROSITE" id="PS50048"/>
    </source>
</evidence>
<proteinExistence type="predicted"/>
<dbReference type="EMBL" id="KZ821690">
    <property type="protein sequence ID" value="PYH83297.1"/>
    <property type="molecule type" value="Genomic_DNA"/>
</dbReference>
<dbReference type="PANTHER" id="PTHR38791:SF5">
    <property type="entry name" value="TRANSCRIPTION FACTOR DBAG-RELATED"/>
    <property type="match status" value="1"/>
</dbReference>
<evidence type="ECO:0000256" key="2">
    <source>
        <dbReference type="ARBA" id="ARBA00023125"/>
    </source>
</evidence>
<dbReference type="GO" id="GO:0008270">
    <property type="term" value="F:zinc ion binding"/>
    <property type="evidence" value="ECO:0007669"/>
    <property type="project" value="InterPro"/>
</dbReference>
<accession>A0A319CJF4</accession>
<dbReference type="InterPro" id="IPR001138">
    <property type="entry name" value="Zn2Cys6_DnaBD"/>
</dbReference>
<dbReference type="PANTHER" id="PTHR38791">
    <property type="entry name" value="ZN(II)2CYS6 TRANSCRIPTION FACTOR (EUROFUNG)-RELATED-RELATED"/>
    <property type="match status" value="1"/>
</dbReference>
<dbReference type="GO" id="GO:0003677">
    <property type="term" value="F:DNA binding"/>
    <property type="evidence" value="ECO:0007669"/>
    <property type="project" value="UniProtKB-KW"/>
</dbReference>
<evidence type="ECO:0000256" key="1">
    <source>
        <dbReference type="ARBA" id="ARBA00023015"/>
    </source>
</evidence>
<dbReference type="GeneID" id="37141286"/>
<sequence>MAPVYRGKISMGCTLCRKRRLRCDRRQPSCSQCLRVNQQCFGYRDPDTLRVYDQSAEVASKAQARYSGGPTQQSPAEASPSTPTLVYSPISDDQRAISYIIPYYIGTDQHRGLLLFLPSLLQNDPSPALMASAKAIGLLGMTRMPHVKQRAREEHIIALRATNSALRDPTTATSDSTLGAVLLLGLYELITSRPTEMGVGWKDHAQGAAKLLELRGEEQLNSPAGLELFTIVRFQNVISSVFFRLGSRIHNSPTIAALSHVARSKRNEHTRPIETLYNMLIELNDIAIEVDEAHLQGDLEKQQLLIERSLTLDARLLAWTTSLSPAWSYQVIDDARSHLPKSTYPPIYDNRYHIYHGVSIATMWNNYRQTRIVLNEMIRTMALRRWRLQNLPQFQQIIYQSTGIIEHMAGDICDSLPYYFISGEVGFGSIYRVLWPLFIAGRCAAADSPAKEWATQILDLIGNITGIQQAIGMSQLLKQEKPASVIPGGDLVTESMFYQAARLSPGSDQEASHRYTR</sequence>
<dbReference type="GO" id="GO:0000981">
    <property type="term" value="F:DNA-binding transcription factor activity, RNA polymerase II-specific"/>
    <property type="evidence" value="ECO:0007669"/>
    <property type="project" value="InterPro"/>
</dbReference>
<dbReference type="PROSITE" id="PS00463">
    <property type="entry name" value="ZN2_CY6_FUNGAL_1"/>
    <property type="match status" value="1"/>
</dbReference>
<dbReference type="Gene3D" id="4.10.240.10">
    <property type="entry name" value="Zn(2)-C6 fungal-type DNA-binding domain"/>
    <property type="match status" value="1"/>
</dbReference>
<dbReference type="InterPro" id="IPR053175">
    <property type="entry name" value="DHMBA_Reg_Transcription_Factor"/>
</dbReference>
<dbReference type="SUPFAM" id="SSF57701">
    <property type="entry name" value="Zn2/Cys6 DNA-binding domain"/>
    <property type="match status" value="1"/>
</dbReference>
<evidence type="ECO:0000256" key="5">
    <source>
        <dbReference type="SAM" id="MobiDB-lite"/>
    </source>
</evidence>
<dbReference type="PROSITE" id="PS50048">
    <property type="entry name" value="ZN2_CY6_FUNGAL_2"/>
    <property type="match status" value="1"/>
</dbReference>
<dbReference type="STRING" id="1448315.A0A319CJF4"/>
<dbReference type="SMART" id="SM00066">
    <property type="entry name" value="GAL4"/>
    <property type="match status" value="1"/>
</dbReference>
<feature type="region of interest" description="Disordered" evidence="5">
    <location>
        <begin position="62"/>
        <end position="83"/>
    </location>
</feature>
<dbReference type="OrthoDB" id="5429770at2759"/>
<dbReference type="RefSeq" id="XP_025493497.1">
    <property type="nucleotide sequence ID" value="XM_025638544.1"/>
</dbReference>
<dbReference type="GO" id="GO:0009893">
    <property type="term" value="P:positive regulation of metabolic process"/>
    <property type="evidence" value="ECO:0007669"/>
    <property type="project" value="UniProtKB-ARBA"/>
</dbReference>
<keyword evidence="4" id="KW-0539">Nucleus</keyword>
<evidence type="ECO:0000256" key="4">
    <source>
        <dbReference type="ARBA" id="ARBA00023242"/>
    </source>
</evidence>
<dbReference type="InterPro" id="IPR036864">
    <property type="entry name" value="Zn2-C6_fun-type_DNA-bd_sf"/>
</dbReference>
<evidence type="ECO:0000256" key="3">
    <source>
        <dbReference type="ARBA" id="ARBA00023163"/>
    </source>
</evidence>
<feature type="compositionally biased region" description="Polar residues" evidence="5">
    <location>
        <begin position="69"/>
        <end position="83"/>
    </location>
</feature>
<dbReference type="VEuPathDB" id="FungiDB:BO82DRAFT_390984"/>
<dbReference type="InterPro" id="IPR021858">
    <property type="entry name" value="Fun_TF"/>
</dbReference>
<dbReference type="AlphaFoldDB" id="A0A319CJF4"/>